<reference evidence="1 2" key="1">
    <citation type="submission" date="2013-11" db="EMBL/GenBank/DDBJ databases">
        <title>Opisthorchis viverrini - life in the bile duct.</title>
        <authorList>
            <person name="Young N.D."/>
            <person name="Nagarajan N."/>
            <person name="Lin S.J."/>
            <person name="Korhonen P.K."/>
            <person name="Jex A.R."/>
            <person name="Hall R.S."/>
            <person name="Safavi-Hemami H."/>
            <person name="Kaewkong W."/>
            <person name="Bertrand D."/>
            <person name="Gao S."/>
            <person name="Seet Q."/>
            <person name="Wongkham S."/>
            <person name="Teh B.T."/>
            <person name="Wongkham C."/>
            <person name="Intapan P.M."/>
            <person name="Maleewong W."/>
            <person name="Yang X."/>
            <person name="Hu M."/>
            <person name="Wang Z."/>
            <person name="Hofmann A."/>
            <person name="Sternberg P.W."/>
            <person name="Tan P."/>
            <person name="Wang J."/>
            <person name="Gasser R.B."/>
        </authorList>
    </citation>
    <scope>NUCLEOTIDE SEQUENCE [LARGE SCALE GENOMIC DNA]</scope>
</reference>
<gene>
    <name evidence="1" type="ORF">T265_14703</name>
</gene>
<sequence>MSSQTFIQLAIERPTGPGNDKKCMLWGLRDVYCSHSYHFRLKGRSLDLAQLFRPHKLNTFARSDVRIQRIQMRPMCVGGMEITRSSGMPGVRSTNPGKTIGYALLASSNKSESRVHFFPRPFDLLGHRSMSRAHQSHRSSVNTFRLFRHDNSDASNVCWCSSGYTLASHVRCPGFKSRHAIGYTLLMSSNKSETRVQCFPLVWTGQNTNASTGTRPFKREWCGYEQM</sequence>
<name>A0A074ZIJ7_OPIVI</name>
<evidence type="ECO:0000313" key="2">
    <source>
        <dbReference type="Proteomes" id="UP000054324"/>
    </source>
</evidence>
<dbReference type="AlphaFoldDB" id="A0A074ZIJ7"/>
<dbReference type="EMBL" id="KL596863">
    <property type="protein sequence ID" value="KER23140.1"/>
    <property type="molecule type" value="Genomic_DNA"/>
</dbReference>
<dbReference type="Proteomes" id="UP000054324">
    <property type="component" value="Unassembled WGS sequence"/>
</dbReference>
<organism evidence="1 2">
    <name type="scientific">Opisthorchis viverrini</name>
    <name type="common">Southeast Asian liver fluke</name>
    <dbReference type="NCBI Taxonomy" id="6198"/>
    <lineage>
        <taxon>Eukaryota</taxon>
        <taxon>Metazoa</taxon>
        <taxon>Spiralia</taxon>
        <taxon>Lophotrochozoa</taxon>
        <taxon>Platyhelminthes</taxon>
        <taxon>Trematoda</taxon>
        <taxon>Digenea</taxon>
        <taxon>Opisthorchiida</taxon>
        <taxon>Opisthorchiata</taxon>
        <taxon>Opisthorchiidae</taxon>
        <taxon>Opisthorchis</taxon>
    </lineage>
</organism>
<dbReference type="RefSeq" id="XP_009173117.1">
    <property type="nucleotide sequence ID" value="XM_009174853.1"/>
</dbReference>
<proteinExistence type="predicted"/>
<feature type="non-terminal residue" evidence="1">
    <location>
        <position position="227"/>
    </location>
</feature>
<protein>
    <submittedName>
        <fullName evidence="1">Uncharacterized protein</fullName>
    </submittedName>
</protein>
<dbReference type="CTD" id="20328869"/>
<dbReference type="KEGG" id="ovi:T265_14703"/>
<accession>A0A074ZIJ7</accession>
<dbReference type="GeneID" id="20328869"/>
<keyword evidence="2" id="KW-1185">Reference proteome</keyword>
<evidence type="ECO:0000313" key="1">
    <source>
        <dbReference type="EMBL" id="KER23140.1"/>
    </source>
</evidence>